<dbReference type="Proteomes" id="UP000295325">
    <property type="component" value="Unassembled WGS sequence"/>
</dbReference>
<evidence type="ECO:0000256" key="1">
    <source>
        <dbReference type="SAM" id="MobiDB-lite"/>
    </source>
</evidence>
<reference evidence="2 3" key="1">
    <citation type="submission" date="2019-03" db="EMBL/GenBank/DDBJ databases">
        <title>Genomic Encyclopedia of Type Strains, Phase IV (KMG-IV): sequencing the most valuable type-strain genomes for metagenomic binning, comparative biology and taxonomic classification.</title>
        <authorList>
            <person name="Goeker M."/>
        </authorList>
    </citation>
    <scope>NUCLEOTIDE SEQUENCE [LARGE SCALE GENOMIC DNA]</scope>
    <source>
        <strain evidence="2 3">DSM 24455</strain>
    </source>
</reference>
<evidence type="ECO:0000313" key="3">
    <source>
        <dbReference type="Proteomes" id="UP000295325"/>
    </source>
</evidence>
<proteinExistence type="predicted"/>
<accession>A0A4R7KU38</accession>
<protein>
    <submittedName>
        <fullName evidence="2">YmaF-like protein</fullName>
    </submittedName>
</protein>
<keyword evidence="3" id="KW-1185">Reference proteome</keyword>
<dbReference type="InterPro" id="IPR024307">
    <property type="entry name" value="YmaF"/>
</dbReference>
<dbReference type="AlphaFoldDB" id="A0A4R7KU38"/>
<sequence>MNSSFNPVPNYYQFNIPYYMLPGNRYSDGYGYRSEGEGFNQPQADAKNGEEKGKEVYKDDFVTGFVPDHNHGTVDYTSIEDGHVHQCLDITFPPKLLKDGTHIHYVEGYVLFEDGHHHYYKAWSGPGIPVGNGMHVHYYDFYTTVNDGHRHRIKGVDMPAPGTL</sequence>
<dbReference type="Pfam" id="PF12788">
    <property type="entry name" value="YmaF"/>
    <property type="match status" value="1"/>
</dbReference>
<evidence type="ECO:0000313" key="2">
    <source>
        <dbReference type="EMBL" id="TDT62760.1"/>
    </source>
</evidence>
<organism evidence="2 3">
    <name type="scientific">Fonticella tunisiensis</name>
    <dbReference type="NCBI Taxonomy" id="1096341"/>
    <lineage>
        <taxon>Bacteria</taxon>
        <taxon>Bacillati</taxon>
        <taxon>Bacillota</taxon>
        <taxon>Clostridia</taxon>
        <taxon>Eubacteriales</taxon>
        <taxon>Clostridiaceae</taxon>
        <taxon>Fonticella</taxon>
    </lineage>
</organism>
<feature type="region of interest" description="Disordered" evidence="1">
    <location>
        <begin position="32"/>
        <end position="52"/>
    </location>
</feature>
<dbReference type="EMBL" id="SOAZ01000003">
    <property type="protein sequence ID" value="TDT62760.1"/>
    <property type="molecule type" value="Genomic_DNA"/>
</dbReference>
<dbReference type="RefSeq" id="WP_243116375.1">
    <property type="nucleotide sequence ID" value="NZ_SOAZ01000003.1"/>
</dbReference>
<gene>
    <name evidence="2" type="ORF">EDD71_10333</name>
</gene>
<comment type="caution">
    <text evidence="2">The sequence shown here is derived from an EMBL/GenBank/DDBJ whole genome shotgun (WGS) entry which is preliminary data.</text>
</comment>
<name>A0A4R7KU38_9CLOT</name>